<gene>
    <name evidence="2" type="ORF">RF55_23468</name>
</gene>
<name>A0A0J7JVM7_LASNI</name>
<keyword evidence="3" id="KW-1185">Reference proteome</keyword>
<dbReference type="AlphaFoldDB" id="A0A0J7JVM7"/>
<dbReference type="EMBL" id="LBMM01026610">
    <property type="protein sequence ID" value="KMQ82298.1"/>
    <property type="molecule type" value="Genomic_DNA"/>
</dbReference>
<feature type="region of interest" description="Disordered" evidence="1">
    <location>
        <begin position="77"/>
        <end position="172"/>
    </location>
</feature>
<dbReference type="Proteomes" id="UP000036403">
    <property type="component" value="Unassembled WGS sequence"/>
</dbReference>
<dbReference type="PaxDb" id="67767-A0A0J7JVM7"/>
<comment type="caution">
    <text evidence="2">The sequence shown here is derived from an EMBL/GenBank/DDBJ whole genome shotgun (WGS) entry which is preliminary data.</text>
</comment>
<feature type="compositionally biased region" description="Basic residues" evidence="1">
    <location>
        <begin position="160"/>
        <end position="172"/>
    </location>
</feature>
<protein>
    <submittedName>
        <fullName evidence="2">Phosphatidylinositol 4-phosphate 5-kinase-like protein 1 isoform x3 protein</fullName>
    </submittedName>
</protein>
<reference evidence="2 3" key="1">
    <citation type="submission" date="2015-04" db="EMBL/GenBank/DDBJ databases">
        <title>Lasius niger genome sequencing.</title>
        <authorList>
            <person name="Konorov E.A."/>
            <person name="Nikitin M.A."/>
            <person name="Kirill M.V."/>
            <person name="Chang P."/>
        </authorList>
    </citation>
    <scope>NUCLEOTIDE SEQUENCE [LARGE SCALE GENOMIC DNA]</scope>
    <source>
        <tissue evidence="2">Whole</tissue>
    </source>
</reference>
<keyword evidence="2" id="KW-0418">Kinase</keyword>
<evidence type="ECO:0000313" key="3">
    <source>
        <dbReference type="Proteomes" id="UP000036403"/>
    </source>
</evidence>
<sequence length="172" mass="17983">MEVEEVGVSPPPSGSGTPAPFSGVSIGVQVDLPIERNVAGAAEESLSTQIRALADALASLAGRFSSLKDRVAELSLASTGDPRGSTVVFTGEASSVSVAPARTERRKGKQREKASAAPPALDSKAHPPPQDGGCFFDSRRRGPKESGVGHDEGQIVHQSRGPRNRHRHERCG</sequence>
<evidence type="ECO:0000313" key="2">
    <source>
        <dbReference type="EMBL" id="KMQ82298.1"/>
    </source>
</evidence>
<proteinExistence type="predicted"/>
<dbReference type="GO" id="GO:0016301">
    <property type="term" value="F:kinase activity"/>
    <property type="evidence" value="ECO:0007669"/>
    <property type="project" value="UniProtKB-KW"/>
</dbReference>
<feature type="compositionally biased region" description="Basic and acidic residues" evidence="1">
    <location>
        <begin position="137"/>
        <end position="154"/>
    </location>
</feature>
<feature type="region of interest" description="Disordered" evidence="1">
    <location>
        <begin position="1"/>
        <end position="24"/>
    </location>
</feature>
<evidence type="ECO:0000256" key="1">
    <source>
        <dbReference type="SAM" id="MobiDB-lite"/>
    </source>
</evidence>
<keyword evidence="2" id="KW-0808">Transferase</keyword>
<organism evidence="2 3">
    <name type="scientific">Lasius niger</name>
    <name type="common">Black garden ant</name>
    <dbReference type="NCBI Taxonomy" id="67767"/>
    <lineage>
        <taxon>Eukaryota</taxon>
        <taxon>Metazoa</taxon>
        <taxon>Ecdysozoa</taxon>
        <taxon>Arthropoda</taxon>
        <taxon>Hexapoda</taxon>
        <taxon>Insecta</taxon>
        <taxon>Pterygota</taxon>
        <taxon>Neoptera</taxon>
        <taxon>Endopterygota</taxon>
        <taxon>Hymenoptera</taxon>
        <taxon>Apocrita</taxon>
        <taxon>Aculeata</taxon>
        <taxon>Formicoidea</taxon>
        <taxon>Formicidae</taxon>
        <taxon>Formicinae</taxon>
        <taxon>Lasius</taxon>
        <taxon>Lasius</taxon>
    </lineage>
</organism>
<accession>A0A0J7JVM7</accession>